<gene>
    <name evidence="1" type="ORF">QQF64_023706</name>
</gene>
<reference evidence="1 2" key="1">
    <citation type="submission" date="2023-09" db="EMBL/GenBank/DDBJ databases">
        <authorList>
            <person name="Wang M."/>
        </authorList>
    </citation>
    <scope>NUCLEOTIDE SEQUENCE [LARGE SCALE GENOMIC DNA]</scope>
    <source>
        <strain evidence="1">GT-2023</strain>
        <tissue evidence="1">Liver</tissue>
    </source>
</reference>
<name>A0ABR3NJ59_9TELE</name>
<sequence length="83" mass="9412">MSRVMCPFGSLSEALHSRRGFISTRLSDKHKSRKTDLGDVEMQEESSSGVLFSFPSQSSLVHNGIQTLDGDNQRWFQFLSPYQ</sequence>
<organism evidence="1 2">
    <name type="scientific">Cirrhinus molitorella</name>
    <name type="common">mud carp</name>
    <dbReference type="NCBI Taxonomy" id="172907"/>
    <lineage>
        <taxon>Eukaryota</taxon>
        <taxon>Metazoa</taxon>
        <taxon>Chordata</taxon>
        <taxon>Craniata</taxon>
        <taxon>Vertebrata</taxon>
        <taxon>Euteleostomi</taxon>
        <taxon>Actinopterygii</taxon>
        <taxon>Neopterygii</taxon>
        <taxon>Teleostei</taxon>
        <taxon>Ostariophysi</taxon>
        <taxon>Cypriniformes</taxon>
        <taxon>Cyprinidae</taxon>
        <taxon>Labeoninae</taxon>
        <taxon>Labeonini</taxon>
        <taxon>Cirrhinus</taxon>
    </lineage>
</organism>
<evidence type="ECO:0000313" key="2">
    <source>
        <dbReference type="Proteomes" id="UP001558613"/>
    </source>
</evidence>
<accession>A0ABR3NJ59</accession>
<comment type="caution">
    <text evidence="1">The sequence shown here is derived from an EMBL/GenBank/DDBJ whole genome shotgun (WGS) entry which is preliminary data.</text>
</comment>
<dbReference type="Proteomes" id="UP001558613">
    <property type="component" value="Unassembled WGS sequence"/>
</dbReference>
<protein>
    <submittedName>
        <fullName evidence="1">Uncharacterized protein</fullName>
    </submittedName>
</protein>
<keyword evidence="2" id="KW-1185">Reference proteome</keyword>
<proteinExistence type="predicted"/>
<evidence type="ECO:0000313" key="1">
    <source>
        <dbReference type="EMBL" id="KAL1277033.1"/>
    </source>
</evidence>
<dbReference type="EMBL" id="JAYMGO010000003">
    <property type="protein sequence ID" value="KAL1277033.1"/>
    <property type="molecule type" value="Genomic_DNA"/>
</dbReference>